<evidence type="ECO:0000313" key="2">
    <source>
        <dbReference type="EMBL" id="MEN2789937.1"/>
    </source>
</evidence>
<gene>
    <name evidence="2" type="ORF">ABC974_09895</name>
</gene>
<dbReference type="Proteomes" id="UP001419910">
    <property type="component" value="Unassembled WGS sequence"/>
</dbReference>
<dbReference type="EMBL" id="JBDIME010000006">
    <property type="protein sequence ID" value="MEN2789937.1"/>
    <property type="molecule type" value="Genomic_DNA"/>
</dbReference>
<comment type="caution">
    <text evidence="2">The sequence shown here is derived from an EMBL/GenBank/DDBJ whole genome shotgun (WGS) entry which is preliminary data.</text>
</comment>
<protein>
    <submittedName>
        <fullName evidence="2">Uncharacterized protein</fullName>
    </submittedName>
</protein>
<organism evidence="2 3">
    <name type="scientific">Sphingomonas oligophenolica</name>
    <dbReference type="NCBI Taxonomy" id="301154"/>
    <lineage>
        <taxon>Bacteria</taxon>
        <taxon>Pseudomonadati</taxon>
        <taxon>Pseudomonadota</taxon>
        <taxon>Alphaproteobacteria</taxon>
        <taxon>Sphingomonadales</taxon>
        <taxon>Sphingomonadaceae</taxon>
        <taxon>Sphingomonas</taxon>
    </lineage>
</organism>
<name>A0ABU9Y2B2_9SPHN</name>
<feature type="region of interest" description="Disordered" evidence="1">
    <location>
        <begin position="28"/>
        <end position="57"/>
    </location>
</feature>
<keyword evidence="3" id="KW-1185">Reference proteome</keyword>
<proteinExistence type="predicted"/>
<sequence>MTVIAVIIVIRIIWWVVQSQSAAPRVRLEEARPEDHAPRRPQLGGYGVAAPEEHDAR</sequence>
<evidence type="ECO:0000313" key="3">
    <source>
        <dbReference type="Proteomes" id="UP001419910"/>
    </source>
</evidence>
<reference evidence="2 3" key="1">
    <citation type="submission" date="2024-05" db="EMBL/GenBank/DDBJ databases">
        <authorList>
            <person name="Liu Q."/>
            <person name="Xin Y.-H."/>
        </authorList>
    </citation>
    <scope>NUCLEOTIDE SEQUENCE [LARGE SCALE GENOMIC DNA]</scope>
    <source>
        <strain evidence="2 3">CGMCC 1.10181</strain>
    </source>
</reference>
<feature type="compositionally biased region" description="Basic and acidic residues" evidence="1">
    <location>
        <begin position="28"/>
        <end position="38"/>
    </location>
</feature>
<evidence type="ECO:0000256" key="1">
    <source>
        <dbReference type="SAM" id="MobiDB-lite"/>
    </source>
</evidence>
<dbReference type="RefSeq" id="WP_343891277.1">
    <property type="nucleotide sequence ID" value="NZ_BAAAEH010000040.1"/>
</dbReference>
<accession>A0ABU9Y2B2</accession>